<reference evidence="6 7" key="1">
    <citation type="submission" date="2019-02" db="EMBL/GenBank/DDBJ databases">
        <title>Genomic Encyclopedia of Type Strains, Phase IV (KMG-IV): sequencing the most valuable type-strain genomes for metagenomic binning, comparative biology and taxonomic classification.</title>
        <authorList>
            <person name="Goeker M."/>
        </authorList>
    </citation>
    <scope>NUCLEOTIDE SEQUENCE [LARGE SCALE GENOMIC DNA]</scope>
    <source>
        <strain evidence="6 7">DSM 21223</strain>
    </source>
</reference>
<dbReference type="Pfam" id="PF03466">
    <property type="entry name" value="LysR_substrate"/>
    <property type="match status" value="1"/>
</dbReference>
<keyword evidence="3 6" id="KW-0238">DNA-binding</keyword>
<feature type="domain" description="HTH lysR-type" evidence="5">
    <location>
        <begin position="1"/>
        <end position="53"/>
    </location>
</feature>
<name>A0ABY0IP18_9RHOO</name>
<dbReference type="GO" id="GO:0003677">
    <property type="term" value="F:DNA binding"/>
    <property type="evidence" value="ECO:0007669"/>
    <property type="project" value="UniProtKB-KW"/>
</dbReference>
<keyword evidence="2" id="KW-0805">Transcription regulation</keyword>
<dbReference type="Pfam" id="PF00126">
    <property type="entry name" value="HTH_1"/>
    <property type="match status" value="1"/>
</dbReference>
<protein>
    <submittedName>
        <fullName evidence="6">DNA-binding transcriptional LysR family regulator</fullName>
    </submittedName>
</protein>
<dbReference type="PROSITE" id="PS50931">
    <property type="entry name" value="HTH_LYSR"/>
    <property type="match status" value="1"/>
</dbReference>
<dbReference type="InterPro" id="IPR036390">
    <property type="entry name" value="WH_DNA-bd_sf"/>
</dbReference>
<keyword evidence="4" id="KW-0804">Transcription</keyword>
<dbReference type="CDD" id="cd05466">
    <property type="entry name" value="PBP2_LTTR_substrate"/>
    <property type="match status" value="1"/>
</dbReference>
<keyword evidence="7" id="KW-1185">Reference proteome</keyword>
<organism evidence="6 7">
    <name type="scientific">Azospira oryzae</name>
    <dbReference type="NCBI Taxonomy" id="146939"/>
    <lineage>
        <taxon>Bacteria</taxon>
        <taxon>Pseudomonadati</taxon>
        <taxon>Pseudomonadota</taxon>
        <taxon>Betaproteobacteria</taxon>
        <taxon>Rhodocyclales</taxon>
        <taxon>Rhodocyclaceae</taxon>
        <taxon>Azospira</taxon>
    </lineage>
</organism>
<sequence>MHYFCTIVEQGQISRAARELHMAQPPLSQRLKELEEELGTPLFLRKGRQLELTEAGRLFYRRARDILRAVESSRDEVLRLASQSGLALRIGLSPTCRAPWLARCEALMARFPAREIGLVVGDSSYLEHLLRTGQLDLAFMQPPLQPDSFNVHRLRASPSVALGPADLFASGQRLGLAELAAHPLLLLRRSVGIGTYERLQQQFHEAGLLPRVALYSSDAGMLRDLLLQGFRGLAVLPASEVEALAAGADPAFRVYDLAVPLPDYQLSLVCPRSGGDEDLVGALLELWAEPGA</sequence>
<dbReference type="Proteomes" id="UP000292136">
    <property type="component" value="Unassembled WGS sequence"/>
</dbReference>
<dbReference type="EMBL" id="SHKM01000001">
    <property type="protein sequence ID" value="RZT89319.1"/>
    <property type="molecule type" value="Genomic_DNA"/>
</dbReference>
<dbReference type="SUPFAM" id="SSF46785">
    <property type="entry name" value="Winged helix' DNA-binding domain"/>
    <property type="match status" value="1"/>
</dbReference>
<comment type="caution">
    <text evidence="6">The sequence shown here is derived from an EMBL/GenBank/DDBJ whole genome shotgun (WGS) entry which is preliminary data.</text>
</comment>
<evidence type="ECO:0000256" key="4">
    <source>
        <dbReference type="ARBA" id="ARBA00023163"/>
    </source>
</evidence>
<evidence type="ECO:0000256" key="1">
    <source>
        <dbReference type="ARBA" id="ARBA00009437"/>
    </source>
</evidence>
<evidence type="ECO:0000256" key="2">
    <source>
        <dbReference type="ARBA" id="ARBA00023015"/>
    </source>
</evidence>
<dbReference type="Gene3D" id="1.10.10.10">
    <property type="entry name" value="Winged helix-like DNA-binding domain superfamily/Winged helix DNA-binding domain"/>
    <property type="match status" value="1"/>
</dbReference>
<gene>
    <name evidence="6" type="ORF">EV678_0100</name>
</gene>
<dbReference type="InterPro" id="IPR000847">
    <property type="entry name" value="LysR_HTH_N"/>
</dbReference>
<accession>A0ABY0IP18</accession>
<dbReference type="Gene3D" id="3.40.190.290">
    <property type="match status" value="1"/>
</dbReference>
<dbReference type="PANTHER" id="PTHR30346:SF28">
    <property type="entry name" value="HTH-TYPE TRANSCRIPTIONAL REGULATOR CYNR"/>
    <property type="match status" value="1"/>
</dbReference>
<dbReference type="InterPro" id="IPR036388">
    <property type="entry name" value="WH-like_DNA-bd_sf"/>
</dbReference>
<proteinExistence type="inferred from homology"/>
<evidence type="ECO:0000313" key="7">
    <source>
        <dbReference type="Proteomes" id="UP000292136"/>
    </source>
</evidence>
<evidence type="ECO:0000313" key="6">
    <source>
        <dbReference type="EMBL" id="RZT89319.1"/>
    </source>
</evidence>
<dbReference type="SUPFAM" id="SSF53850">
    <property type="entry name" value="Periplasmic binding protein-like II"/>
    <property type="match status" value="1"/>
</dbReference>
<dbReference type="InterPro" id="IPR005119">
    <property type="entry name" value="LysR_subst-bd"/>
</dbReference>
<evidence type="ECO:0000259" key="5">
    <source>
        <dbReference type="PROSITE" id="PS50931"/>
    </source>
</evidence>
<dbReference type="PANTHER" id="PTHR30346">
    <property type="entry name" value="TRANSCRIPTIONAL DUAL REGULATOR HCAR-RELATED"/>
    <property type="match status" value="1"/>
</dbReference>
<evidence type="ECO:0000256" key="3">
    <source>
        <dbReference type="ARBA" id="ARBA00023125"/>
    </source>
</evidence>
<comment type="similarity">
    <text evidence="1">Belongs to the LysR transcriptional regulatory family.</text>
</comment>
<dbReference type="PRINTS" id="PR00039">
    <property type="entry name" value="HTHLYSR"/>
</dbReference>